<dbReference type="AlphaFoldDB" id="A0A9E8MXQ0"/>
<dbReference type="Proteomes" id="UP001164705">
    <property type="component" value="Chromosome"/>
</dbReference>
<accession>A0A9E8MXQ0</accession>
<keyword evidence="1" id="KW-0547">Nucleotide-binding</keyword>
<keyword evidence="1" id="KW-0067">ATP-binding</keyword>
<keyword evidence="2" id="KW-1185">Reference proteome</keyword>
<dbReference type="InterPro" id="IPR027417">
    <property type="entry name" value="P-loop_NTPase"/>
</dbReference>
<gene>
    <name evidence="1" type="ORF">N7U66_20915</name>
</gene>
<dbReference type="RefSeq" id="WP_267676785.1">
    <property type="nucleotide sequence ID" value="NZ_CP113088.1"/>
</dbReference>
<dbReference type="GO" id="GO:0005524">
    <property type="term" value="F:ATP binding"/>
    <property type="evidence" value="ECO:0007669"/>
    <property type="project" value="UniProtKB-KW"/>
</dbReference>
<dbReference type="KEGG" id="lnu:N7U66_20915"/>
<dbReference type="Gene3D" id="3.40.50.300">
    <property type="entry name" value="P-loop containing nucleotide triphosphate hydrolases"/>
    <property type="match status" value="1"/>
</dbReference>
<dbReference type="EMBL" id="CP113088">
    <property type="protein sequence ID" value="WAC02190.1"/>
    <property type="molecule type" value="Genomic_DNA"/>
</dbReference>
<organism evidence="1 2">
    <name type="scientific">Lacinutrix neustonica</name>
    <dbReference type="NCBI Taxonomy" id="2980107"/>
    <lineage>
        <taxon>Bacteria</taxon>
        <taxon>Pseudomonadati</taxon>
        <taxon>Bacteroidota</taxon>
        <taxon>Flavobacteriia</taxon>
        <taxon>Flavobacteriales</taxon>
        <taxon>Flavobacteriaceae</taxon>
        <taxon>Lacinutrix</taxon>
    </lineage>
</organism>
<name>A0A9E8MXQ0_9FLAO</name>
<proteinExistence type="predicted"/>
<dbReference type="Pfam" id="PF13671">
    <property type="entry name" value="AAA_33"/>
    <property type="match status" value="1"/>
</dbReference>
<sequence length="162" mass="19151">MIHIIVGNTGSGKTTYSHRLREQTGGCIFSIDKWNKVLFLKDKTKNDGLEWMLERINRSETLMQHYILQLEHNGVDSILDLGFSKRTHRQKFVSFATLNKIEYKIHYLDISKELRKARVIQRNTEKGITYEFEVNPNDFDFMETWFETPTNEELKNGVHIKL</sequence>
<evidence type="ECO:0000313" key="2">
    <source>
        <dbReference type="Proteomes" id="UP001164705"/>
    </source>
</evidence>
<dbReference type="SUPFAM" id="SSF52540">
    <property type="entry name" value="P-loop containing nucleoside triphosphate hydrolases"/>
    <property type="match status" value="1"/>
</dbReference>
<evidence type="ECO:0000313" key="1">
    <source>
        <dbReference type="EMBL" id="WAC02190.1"/>
    </source>
</evidence>
<protein>
    <submittedName>
        <fullName evidence="1">ATP-binding protein</fullName>
    </submittedName>
</protein>
<reference evidence="1" key="1">
    <citation type="submission" date="2022-11" db="EMBL/GenBank/DDBJ databases">
        <title>Lacinutrix neustonica HL-RS19T sp. nov., isolated from the surface microlayer sample of brackish Lake Shihwa.</title>
        <authorList>
            <person name="Choi J.Y."/>
            <person name="Hwang C.Y."/>
        </authorList>
    </citation>
    <scope>NUCLEOTIDE SEQUENCE</scope>
    <source>
        <strain evidence="1">HL-RS19</strain>
    </source>
</reference>